<gene>
    <name evidence="4" type="ORF">HNR46_002030</name>
</gene>
<dbReference type="SMART" id="SM00228">
    <property type="entry name" value="PDZ"/>
    <property type="match status" value="1"/>
</dbReference>
<feature type="region of interest" description="Disordered" evidence="1">
    <location>
        <begin position="225"/>
        <end position="251"/>
    </location>
</feature>
<dbReference type="InterPro" id="IPR001478">
    <property type="entry name" value="PDZ"/>
</dbReference>
<evidence type="ECO:0000313" key="5">
    <source>
        <dbReference type="Proteomes" id="UP000557717"/>
    </source>
</evidence>
<dbReference type="AlphaFoldDB" id="A0A840VG74"/>
<sequence length="251" mass="27569">MKLLTSIFLLALAVVLPAQEVSEPTPQGVEMPTRPVWVGFSVRALAPEMRAHAPGVPEGIGFLVEKVYDDGPARLAGVHPYDIVWKLGDQLLVNEAQLATLLRLHQPGEAVQISVVRSGQHEVLDLTLAAMPEVGLERPISPMEVTLAPPGVRGMPKTVVYPQSSMAEVSREDGSTARLSKEEDGYHVVIRDARQSVIYEGPVAGEGASVPEEWTRSVEALIRGLQRSEDRDWSRRRPRPRVVPSLNEDRN</sequence>
<accession>A0A840VG74</accession>
<name>A0A840VG74_9BACT</name>
<comment type="caution">
    <text evidence="4">The sequence shown here is derived from an EMBL/GenBank/DDBJ whole genome shotgun (WGS) entry which is preliminary data.</text>
</comment>
<feature type="chain" id="PRO_5033029215" description="PDZ domain-containing protein" evidence="2">
    <location>
        <begin position="19"/>
        <end position="251"/>
    </location>
</feature>
<feature type="signal peptide" evidence="2">
    <location>
        <begin position="1"/>
        <end position="18"/>
    </location>
</feature>
<evidence type="ECO:0000259" key="3">
    <source>
        <dbReference type="SMART" id="SM00228"/>
    </source>
</evidence>
<proteinExistence type="predicted"/>
<dbReference type="Gene3D" id="2.30.42.10">
    <property type="match status" value="1"/>
</dbReference>
<dbReference type="Proteomes" id="UP000557717">
    <property type="component" value="Unassembled WGS sequence"/>
</dbReference>
<keyword evidence="5" id="KW-1185">Reference proteome</keyword>
<dbReference type="SUPFAM" id="SSF50156">
    <property type="entry name" value="PDZ domain-like"/>
    <property type="match status" value="1"/>
</dbReference>
<protein>
    <recommendedName>
        <fullName evidence="3">PDZ domain-containing protein</fullName>
    </recommendedName>
</protein>
<evidence type="ECO:0000256" key="1">
    <source>
        <dbReference type="SAM" id="MobiDB-lite"/>
    </source>
</evidence>
<evidence type="ECO:0000256" key="2">
    <source>
        <dbReference type="SAM" id="SignalP"/>
    </source>
</evidence>
<reference evidence="4 5" key="1">
    <citation type="submission" date="2020-08" db="EMBL/GenBank/DDBJ databases">
        <title>Genomic Encyclopedia of Type Strains, Phase IV (KMG-IV): sequencing the most valuable type-strain genomes for metagenomic binning, comparative biology and taxonomic classification.</title>
        <authorList>
            <person name="Goeker M."/>
        </authorList>
    </citation>
    <scope>NUCLEOTIDE SEQUENCE [LARGE SCALE GENOMIC DNA]</scope>
    <source>
        <strain evidence="4 5">YC6886</strain>
    </source>
</reference>
<evidence type="ECO:0000313" key="4">
    <source>
        <dbReference type="EMBL" id="MBB5351791.1"/>
    </source>
</evidence>
<feature type="domain" description="PDZ" evidence="3">
    <location>
        <begin position="36"/>
        <end position="119"/>
    </location>
</feature>
<organism evidence="4 5">
    <name type="scientific">Haloferula luteola</name>
    <dbReference type="NCBI Taxonomy" id="595692"/>
    <lineage>
        <taxon>Bacteria</taxon>
        <taxon>Pseudomonadati</taxon>
        <taxon>Verrucomicrobiota</taxon>
        <taxon>Verrucomicrobiia</taxon>
        <taxon>Verrucomicrobiales</taxon>
        <taxon>Verrucomicrobiaceae</taxon>
        <taxon>Haloferula</taxon>
    </lineage>
</organism>
<keyword evidence="2" id="KW-0732">Signal</keyword>
<dbReference type="EMBL" id="JACHFD010000008">
    <property type="protein sequence ID" value="MBB5351791.1"/>
    <property type="molecule type" value="Genomic_DNA"/>
</dbReference>
<dbReference type="Pfam" id="PF13180">
    <property type="entry name" value="PDZ_2"/>
    <property type="match status" value="1"/>
</dbReference>
<feature type="compositionally biased region" description="Basic and acidic residues" evidence="1">
    <location>
        <begin position="226"/>
        <end position="235"/>
    </location>
</feature>
<dbReference type="RefSeq" id="WP_184018260.1">
    <property type="nucleotide sequence ID" value="NZ_JACHFD010000008.1"/>
</dbReference>
<dbReference type="InterPro" id="IPR036034">
    <property type="entry name" value="PDZ_sf"/>
</dbReference>